<gene>
    <name evidence="1" type="ORF">AAS21_gp183</name>
</gene>
<dbReference type="Proteomes" id="UP000308921">
    <property type="component" value="Segment"/>
</dbReference>
<evidence type="ECO:0000313" key="2">
    <source>
        <dbReference type="Proteomes" id="UP000308921"/>
    </source>
</evidence>
<evidence type="ECO:0000313" key="1">
    <source>
        <dbReference type="EMBL" id="QCW23921.1"/>
    </source>
</evidence>
<sequence length="45" mass="5449">MRKRKYVQNRYINVQIRCIFLVRGMCKSDGLLGSENVVRDSRIWF</sequence>
<protein>
    <submittedName>
        <fullName evidence="1">Uncharacterized protein</fullName>
    </submittedName>
</protein>
<dbReference type="EMBL" id="MK770119">
    <property type="protein sequence ID" value="QCW23921.1"/>
    <property type="molecule type" value="Genomic_DNA"/>
</dbReference>
<organism evidence="1 2">
    <name type="scientific">Pantoea phage vB_PagS_AAS21</name>
    <dbReference type="NCBI Taxonomy" id="2575261"/>
    <lineage>
        <taxon>Viruses</taxon>
        <taxon>Duplodnaviria</taxon>
        <taxon>Heunggongvirae</taxon>
        <taxon>Uroviricota</taxon>
        <taxon>Caudoviricetes</taxon>
        <taxon>Demerecviridae</taxon>
        <taxon>Keyvirus</taxon>
        <taxon>Keyvirus AAS21</taxon>
    </lineage>
</organism>
<proteinExistence type="predicted"/>
<accession>A0A4Y5P1T1</accession>
<name>A0A4Y5P1T1_9CAUD</name>
<keyword evidence="2" id="KW-1185">Reference proteome</keyword>
<reference evidence="1 2" key="1">
    <citation type="submission" date="2019-04" db="EMBL/GenBank/DDBJ databases">
        <title>Complete genome sequence of Pantoea bacteriophage vB_PagS_AAS21.</title>
        <authorList>
            <person name="Truncaite L."/>
            <person name="Simoliuniene M."/>
            <person name="Zajanckauskaite A."/>
            <person name="Meskys R."/>
            <person name="Simoliunas E."/>
        </authorList>
    </citation>
    <scope>NUCLEOTIDE SEQUENCE [LARGE SCALE GENOMIC DNA]</scope>
</reference>